<dbReference type="Pfam" id="PF02365">
    <property type="entry name" value="NAM"/>
    <property type="match status" value="1"/>
</dbReference>
<feature type="domain" description="NAC" evidence="6">
    <location>
        <begin position="50"/>
        <end position="202"/>
    </location>
</feature>
<dbReference type="Gene3D" id="2.170.150.80">
    <property type="entry name" value="NAC domain"/>
    <property type="match status" value="1"/>
</dbReference>
<dbReference type="Proteomes" id="UP001604277">
    <property type="component" value="Unassembled WGS sequence"/>
</dbReference>
<evidence type="ECO:0000256" key="4">
    <source>
        <dbReference type="ARBA" id="ARBA00023242"/>
    </source>
</evidence>
<keyword evidence="8" id="KW-1185">Reference proteome</keyword>
<feature type="compositionally biased region" description="Basic residues" evidence="5">
    <location>
        <begin position="479"/>
        <end position="488"/>
    </location>
</feature>
<keyword evidence="3" id="KW-0804">Transcription</keyword>
<comment type="caution">
    <text evidence="7">The sequence shown here is derived from an EMBL/GenBank/DDBJ whole genome shotgun (WGS) entry which is preliminary data.</text>
</comment>
<dbReference type="InterPro" id="IPR003441">
    <property type="entry name" value="NAC-dom"/>
</dbReference>
<dbReference type="AlphaFoldDB" id="A0ABD1T3U9"/>
<evidence type="ECO:0000256" key="3">
    <source>
        <dbReference type="ARBA" id="ARBA00023163"/>
    </source>
</evidence>
<evidence type="ECO:0000259" key="6">
    <source>
        <dbReference type="PROSITE" id="PS51005"/>
    </source>
</evidence>
<evidence type="ECO:0000313" key="7">
    <source>
        <dbReference type="EMBL" id="KAL2507338.1"/>
    </source>
</evidence>
<reference evidence="8" key="1">
    <citation type="submission" date="2024-07" db="EMBL/GenBank/DDBJ databases">
        <title>Two chromosome-level genome assemblies of Korean endemic species Abeliophyllum distichum and Forsythia ovata (Oleaceae).</title>
        <authorList>
            <person name="Jang H."/>
        </authorList>
    </citation>
    <scope>NUCLEOTIDE SEQUENCE [LARGE SCALE GENOMIC DNA]</scope>
</reference>
<feature type="region of interest" description="Disordered" evidence="5">
    <location>
        <begin position="437"/>
        <end position="488"/>
    </location>
</feature>
<feature type="compositionally biased region" description="Polar residues" evidence="5">
    <location>
        <begin position="454"/>
        <end position="464"/>
    </location>
</feature>
<keyword evidence="2" id="KW-0238">DNA-binding</keyword>
<gene>
    <name evidence="7" type="ORF">Fot_30985</name>
</gene>
<accession>A0ABD1T3U9</accession>
<dbReference type="EMBL" id="JBFOLJ010000009">
    <property type="protein sequence ID" value="KAL2507338.1"/>
    <property type="molecule type" value="Genomic_DNA"/>
</dbReference>
<keyword evidence="1" id="KW-0805">Transcription regulation</keyword>
<evidence type="ECO:0000313" key="8">
    <source>
        <dbReference type="Proteomes" id="UP001604277"/>
    </source>
</evidence>
<protein>
    <submittedName>
        <fullName evidence="7">NAC transcription factor</fullName>
    </submittedName>
</protein>
<evidence type="ECO:0000256" key="1">
    <source>
        <dbReference type="ARBA" id="ARBA00023015"/>
    </source>
</evidence>
<keyword evidence="4" id="KW-0539">Nucleus</keyword>
<dbReference type="InterPro" id="IPR036093">
    <property type="entry name" value="NAC_dom_sf"/>
</dbReference>
<organism evidence="7 8">
    <name type="scientific">Forsythia ovata</name>
    <dbReference type="NCBI Taxonomy" id="205694"/>
    <lineage>
        <taxon>Eukaryota</taxon>
        <taxon>Viridiplantae</taxon>
        <taxon>Streptophyta</taxon>
        <taxon>Embryophyta</taxon>
        <taxon>Tracheophyta</taxon>
        <taxon>Spermatophyta</taxon>
        <taxon>Magnoliopsida</taxon>
        <taxon>eudicotyledons</taxon>
        <taxon>Gunneridae</taxon>
        <taxon>Pentapetalae</taxon>
        <taxon>asterids</taxon>
        <taxon>lamiids</taxon>
        <taxon>Lamiales</taxon>
        <taxon>Oleaceae</taxon>
        <taxon>Forsythieae</taxon>
        <taxon>Forsythia</taxon>
    </lineage>
</organism>
<proteinExistence type="predicted"/>
<evidence type="ECO:0000256" key="5">
    <source>
        <dbReference type="SAM" id="MobiDB-lite"/>
    </source>
</evidence>
<feature type="compositionally biased region" description="Acidic residues" evidence="5">
    <location>
        <begin position="444"/>
        <end position="453"/>
    </location>
</feature>
<sequence length="488" mass="55491">MESAQQKEANLMASNLAEIPISTTNNRLTNCYGTISFTNSNNERVYTNRFPAGYRFIPEDEELIVHYLKNKIMKKPLPCNIIQDANLYKHNPQDLTGNFSDNGIHSWYFFTPRERKYKNGSRPNRAAGNGYWKATGADKFIYYNNELVGAKKALVFYEGKPPKGNKTNWIMQEYRLDQPPRVKTCANDMRLDDWVLCRIYKKDEKYLRHKRKRIYESCVTENPTAARLRKSDDELINNNNAVLARLRKSDDEFINNNNAVLARLRKSDDELINNNNAVLARLRKSDDELINNNNAVLARTNTNPGGTVYNKNEFDDVNELMMNQYGACVPQHFGNTFSDNPGLIDSYQSNFNFNAHDLASSSFSCGESSSTQSYPMENSVLTSNSIEFRDDFLGIDDVHFNFDSYSDPFPSLDDVLNENPSNNLIDPPLPRNFGQINLTGDDAGTGDDIDENSMSENLGVSPQGSLPDGVPESKMSLIPKKRDKRKFS</sequence>
<dbReference type="PROSITE" id="PS51005">
    <property type="entry name" value="NAC"/>
    <property type="match status" value="1"/>
</dbReference>
<dbReference type="PANTHER" id="PTHR31719:SF179">
    <property type="entry name" value="OS08G0148400 PROTEIN"/>
    <property type="match status" value="1"/>
</dbReference>
<name>A0ABD1T3U9_9LAMI</name>
<dbReference type="PANTHER" id="PTHR31719">
    <property type="entry name" value="NAC TRANSCRIPTION FACTOR 56"/>
    <property type="match status" value="1"/>
</dbReference>
<evidence type="ECO:0000256" key="2">
    <source>
        <dbReference type="ARBA" id="ARBA00023125"/>
    </source>
</evidence>
<dbReference type="SUPFAM" id="SSF101941">
    <property type="entry name" value="NAC domain"/>
    <property type="match status" value="1"/>
</dbReference>
<dbReference type="GO" id="GO:0003677">
    <property type="term" value="F:DNA binding"/>
    <property type="evidence" value="ECO:0007669"/>
    <property type="project" value="UniProtKB-KW"/>
</dbReference>